<dbReference type="Gene3D" id="2.60.40.150">
    <property type="entry name" value="C2 domain"/>
    <property type="match status" value="1"/>
</dbReference>
<dbReference type="GO" id="GO:0005085">
    <property type="term" value="F:guanyl-nucleotide exchange factor activity"/>
    <property type="evidence" value="ECO:0007669"/>
    <property type="project" value="UniProtKB-KW"/>
</dbReference>
<feature type="region of interest" description="Disordered" evidence="8">
    <location>
        <begin position="1870"/>
        <end position="1906"/>
    </location>
</feature>
<evidence type="ECO:0000259" key="10">
    <source>
        <dbReference type="PROSITE" id="PS51650"/>
    </source>
</evidence>
<dbReference type="GO" id="GO:0005737">
    <property type="term" value="C:cytoplasm"/>
    <property type="evidence" value="ECO:0007669"/>
    <property type="project" value="UniProtKB-SubCell"/>
</dbReference>
<dbReference type="InterPro" id="IPR026791">
    <property type="entry name" value="DOCK"/>
</dbReference>
<dbReference type="Gene3D" id="2.30.30.40">
    <property type="entry name" value="SH3 Domains"/>
    <property type="match status" value="1"/>
</dbReference>
<comment type="caution">
    <text evidence="12">The sequence shown here is derived from an EMBL/GenBank/DDBJ whole genome shotgun (WGS) entry which is preliminary data.</text>
</comment>
<evidence type="ECO:0000259" key="11">
    <source>
        <dbReference type="PROSITE" id="PS51651"/>
    </source>
</evidence>
<proteinExistence type="inferred from homology"/>
<name>A0A922IFF8_DERFA</name>
<evidence type="ECO:0000313" key="13">
    <source>
        <dbReference type="Proteomes" id="UP000790347"/>
    </source>
</evidence>
<dbReference type="InterPro" id="IPR042455">
    <property type="entry name" value="DOCK_N_sub1"/>
</dbReference>
<comment type="similarity">
    <text evidence="7">Belongs to the DOCK family.</text>
</comment>
<feature type="domain" description="SH3" evidence="9">
    <location>
        <begin position="7"/>
        <end position="74"/>
    </location>
</feature>
<dbReference type="EMBL" id="ASGP02000001">
    <property type="protein sequence ID" value="KAH9530008.1"/>
    <property type="molecule type" value="Genomic_DNA"/>
</dbReference>
<evidence type="ECO:0000256" key="1">
    <source>
        <dbReference type="ARBA" id="ARBA00004496"/>
    </source>
</evidence>
<evidence type="ECO:0000256" key="5">
    <source>
        <dbReference type="ARBA" id="ARBA00022658"/>
    </source>
</evidence>
<feature type="region of interest" description="Disordered" evidence="8">
    <location>
        <begin position="1808"/>
        <end position="1857"/>
    </location>
</feature>
<dbReference type="InterPro" id="IPR043162">
    <property type="entry name" value="DOCK_C_lobe_C"/>
</dbReference>
<dbReference type="InterPro" id="IPR035892">
    <property type="entry name" value="C2_domain_sf"/>
</dbReference>
<evidence type="ECO:0000313" key="12">
    <source>
        <dbReference type="EMBL" id="KAH9530008.1"/>
    </source>
</evidence>
<dbReference type="InterPro" id="IPR046769">
    <property type="entry name" value="DOCKER_Lobe_A"/>
</dbReference>
<evidence type="ECO:0000256" key="6">
    <source>
        <dbReference type="PROSITE-ProRule" id="PRU00192"/>
    </source>
</evidence>
<dbReference type="InterPro" id="IPR043161">
    <property type="entry name" value="DOCK_C_lobe_A"/>
</dbReference>
<evidence type="ECO:0000256" key="8">
    <source>
        <dbReference type="SAM" id="MobiDB-lite"/>
    </source>
</evidence>
<keyword evidence="13" id="KW-1185">Reference proteome</keyword>
<dbReference type="PROSITE" id="PS50002">
    <property type="entry name" value="SH3"/>
    <property type="match status" value="1"/>
</dbReference>
<dbReference type="Pfam" id="PF16172">
    <property type="entry name" value="DOCK_N"/>
    <property type="match status" value="1"/>
</dbReference>
<keyword evidence="4" id="KW-0597">Phosphoprotein</keyword>
<feature type="domain" description="DOCKER" evidence="11">
    <location>
        <begin position="1266"/>
        <end position="1701"/>
    </location>
</feature>
<keyword evidence="5" id="KW-0344">Guanine-nucleotide releasing factor</keyword>
<dbReference type="Gene3D" id="1.20.58.740">
    <property type="match status" value="1"/>
</dbReference>
<dbReference type="InterPro" id="IPR027357">
    <property type="entry name" value="DOCKER_dom"/>
</dbReference>
<dbReference type="PANTHER" id="PTHR45653">
    <property type="entry name" value="DEDICATOR OF CYTOKINESIS"/>
    <property type="match status" value="1"/>
</dbReference>
<accession>A0A922IFF8</accession>
<dbReference type="Pfam" id="PF06920">
    <property type="entry name" value="DHR-2_Lobe_A"/>
    <property type="match status" value="1"/>
</dbReference>
<dbReference type="Gene3D" id="1.20.1270.350">
    <property type="entry name" value="Dedicator of cytokinesis N-terminal subdomain"/>
    <property type="match status" value="1"/>
</dbReference>
<dbReference type="PROSITE" id="PS51650">
    <property type="entry name" value="C2_DOCK"/>
    <property type="match status" value="1"/>
</dbReference>
<comment type="subcellular location">
    <subcellularLocation>
        <location evidence="1">Cytoplasm</location>
    </subcellularLocation>
</comment>
<evidence type="ECO:0000256" key="7">
    <source>
        <dbReference type="PROSITE-ProRule" id="PRU00983"/>
    </source>
</evidence>
<reference evidence="12" key="2">
    <citation type="journal article" date="2022" name="Res Sq">
        <title>Comparative Genomics Reveals Insights into the Divergent Evolution of Astigmatic Mites and Household Pest Adaptations.</title>
        <authorList>
            <person name="Xiong Q."/>
            <person name="Wan A.T.-Y."/>
            <person name="Liu X.-Y."/>
            <person name="Fung C.S.-H."/>
            <person name="Xiao X."/>
            <person name="Malainual N."/>
            <person name="Hou J."/>
            <person name="Wang L."/>
            <person name="Wang M."/>
            <person name="Yang K."/>
            <person name="Cui Y."/>
            <person name="Leung E."/>
            <person name="Nong W."/>
            <person name="Shin S.-K."/>
            <person name="Au S."/>
            <person name="Jeong K.Y."/>
            <person name="Chew F.T."/>
            <person name="Hui J."/>
            <person name="Leung T.F."/>
            <person name="Tungtrongchitr A."/>
            <person name="Zhong N."/>
            <person name="Liu Z."/>
            <person name="Tsui S."/>
        </authorList>
    </citation>
    <scope>NUCLEOTIDE SEQUENCE</scope>
    <source>
        <strain evidence="12">Derf</strain>
        <tissue evidence="12">Whole organism</tissue>
    </source>
</reference>
<dbReference type="GO" id="GO:0016477">
    <property type="term" value="P:cell migration"/>
    <property type="evidence" value="ECO:0007669"/>
    <property type="project" value="TreeGrafter"/>
</dbReference>
<evidence type="ECO:0000256" key="2">
    <source>
        <dbReference type="ARBA" id="ARBA00022443"/>
    </source>
</evidence>
<dbReference type="SMART" id="SM00326">
    <property type="entry name" value="SH3"/>
    <property type="match status" value="1"/>
</dbReference>
<dbReference type="InterPro" id="IPR056372">
    <property type="entry name" value="TPR_DOCK"/>
</dbReference>
<feature type="domain" description="C2 DOCK-type" evidence="10">
    <location>
        <begin position="455"/>
        <end position="633"/>
    </location>
</feature>
<dbReference type="GO" id="GO:0031267">
    <property type="term" value="F:small GTPase binding"/>
    <property type="evidence" value="ECO:0007669"/>
    <property type="project" value="TreeGrafter"/>
</dbReference>
<dbReference type="Pfam" id="PF20421">
    <property type="entry name" value="DHR-2_Lobe_C"/>
    <property type="match status" value="1"/>
</dbReference>
<dbReference type="Pfam" id="PF23554">
    <property type="entry name" value="TPR_DOCK"/>
    <property type="match status" value="1"/>
</dbReference>
<dbReference type="OrthoDB" id="6500882at2759"/>
<reference evidence="12" key="1">
    <citation type="submission" date="2013-05" db="EMBL/GenBank/DDBJ databases">
        <authorList>
            <person name="Yim A.K.Y."/>
            <person name="Chan T.F."/>
            <person name="Ji K.M."/>
            <person name="Liu X.Y."/>
            <person name="Zhou J.W."/>
            <person name="Li R.Q."/>
            <person name="Yang K.Y."/>
            <person name="Li J."/>
            <person name="Li M."/>
            <person name="Law P.T.W."/>
            <person name="Wu Y.L."/>
            <person name="Cai Z.L."/>
            <person name="Qin H."/>
            <person name="Bao Y."/>
            <person name="Leung R.K.K."/>
            <person name="Ng P.K.S."/>
            <person name="Zou J."/>
            <person name="Zhong X.J."/>
            <person name="Ran P.X."/>
            <person name="Zhong N.S."/>
            <person name="Liu Z.G."/>
            <person name="Tsui S.K.W."/>
        </authorList>
    </citation>
    <scope>NUCLEOTIDE SEQUENCE</scope>
    <source>
        <strain evidence="12">Derf</strain>
        <tissue evidence="12">Whole organism</tissue>
    </source>
</reference>
<evidence type="ECO:0000256" key="3">
    <source>
        <dbReference type="ARBA" id="ARBA00022490"/>
    </source>
</evidence>
<dbReference type="GO" id="GO:0007264">
    <property type="term" value="P:small GTPase-mediated signal transduction"/>
    <property type="evidence" value="ECO:0007669"/>
    <property type="project" value="InterPro"/>
</dbReference>
<dbReference type="Pfam" id="PF14429">
    <property type="entry name" value="DOCK-C2"/>
    <property type="match status" value="1"/>
</dbReference>
<dbReference type="InterPro" id="IPR027007">
    <property type="entry name" value="C2_DOCK-type_domain"/>
</dbReference>
<dbReference type="InterPro" id="IPR032376">
    <property type="entry name" value="DOCK_N"/>
</dbReference>
<keyword evidence="3" id="KW-0963">Cytoplasm</keyword>
<dbReference type="SUPFAM" id="SSF50044">
    <property type="entry name" value="SH3-domain"/>
    <property type="match status" value="1"/>
</dbReference>
<dbReference type="InterPro" id="IPR001452">
    <property type="entry name" value="SH3_domain"/>
</dbReference>
<evidence type="ECO:0000256" key="4">
    <source>
        <dbReference type="ARBA" id="ARBA00022553"/>
    </source>
</evidence>
<dbReference type="Proteomes" id="UP000790347">
    <property type="component" value="Unassembled WGS sequence"/>
</dbReference>
<keyword evidence="2 6" id="KW-0728">SH3 domain</keyword>
<dbReference type="Gene3D" id="1.25.40.410">
    <property type="match status" value="1"/>
</dbReference>
<organism evidence="12 13">
    <name type="scientific">Dermatophagoides farinae</name>
    <name type="common">American house dust mite</name>
    <dbReference type="NCBI Taxonomy" id="6954"/>
    <lineage>
        <taxon>Eukaryota</taxon>
        <taxon>Metazoa</taxon>
        <taxon>Ecdysozoa</taxon>
        <taxon>Arthropoda</taxon>
        <taxon>Chelicerata</taxon>
        <taxon>Arachnida</taxon>
        <taxon>Acari</taxon>
        <taxon>Acariformes</taxon>
        <taxon>Sarcoptiformes</taxon>
        <taxon>Astigmata</taxon>
        <taxon>Psoroptidia</taxon>
        <taxon>Analgoidea</taxon>
        <taxon>Pyroglyphidae</taxon>
        <taxon>Dermatophagoidinae</taxon>
        <taxon>Dermatophagoides</taxon>
    </lineage>
</organism>
<dbReference type="GO" id="GO:0007520">
    <property type="term" value="P:myoblast fusion"/>
    <property type="evidence" value="ECO:0007669"/>
    <property type="project" value="TreeGrafter"/>
</dbReference>
<sequence>MKTIWKTANKIGIAIWNYPVNGKHTHQHQHLSLFIGEVVHVQQECQHWYYGYRLTNEPNKLGVFPRNYIQIQNDASLDGDNNNYNFEQETILILYEWINLLKKIFENGDMEKYSTVRNLILPLIEKYQLLKSGKLTTSELKKLRIDIIDTIDLGNKHLNLDLIVRDHDGSIIDPFERNIIEYFEYHWEKSQKLRSIFRNSNDSNSSIRQESSLLYTVLKQSENDDDRFNYNNCYNFCITLSNFICMIKQDMIINMAIYDAGNHKFITENYIVKWEKTGFVREVEKINNIRVVFTDFSANDLFHSNSNSKQLYLVCQVIRVGTMHIVDHDRMRKATYSMMKKPDVEELKRPCGVAVYSLNDVINNHMDQREKKEIFVPLVMYSERDSLDSLLRKVIRDPKDAKDMCKTQGFIISILLFASYKMQLLDKYRMYYAQYPSYIARKIGFRDIILPEDVRNDLYLTLVSGEFHKGSKKSERNIEVTVKIIDENGMVINDCLAVDSHNTMDSLYRSVVYYHEDKPKWMETIKIVLPTEKFPDAHLKFTFKHRSSNENKDKNEKPFAIAFIKLMNADETTLANQIYRPFIYKIDSKKINENDKSYLSYPSCKNDLKQLEDNNNVLSSNSIESLTRQQPINKQKLSTMYVHSARDIFTISVVVCSTKLTQNIQILSLLGWKENKISLNEILMNVQKLEGSEIMKFLYDVLNALFEIWMDPYTRSDYDRQIFDALIYIIKHLLQDKYIHFQEILNEYIEKHFSATLIHMKLIESFKYYIENPDSIASYHTVTCMEFIFKFIIRSRNLYVILNGDKNRDDFETALEDLFELFTRLMDIMETKDEMNGENIIKVKLGILKYFPKIIKNVLTIFDERKLAMKMIKLIKNIPCTELSVQKLSCIHEIVESELYSGYPECRRKLVPTINVHLQTALVIVVGENFHHEKLEKCLAIISDALKILIQQKDLRIIKYDINDFVQILLQPMIDTFLSFQMQKRNENTFRHKMWSIIIAIMYQMTDYHYNEFFNRLKCNHEFEQFIRSVLKIFDHATKLIYPTDWSYMNITQNVVILKAMTRIINFTKEKIYFDDFSIDTWNQLFLISIKFITQPSLMLESFTFCKRKRMEKNFNKDMRLEMIILIRSLWFHLGNHKAEFIPSLIGPLLQVALIPMLAIRKDTIVIFFDMFLCMEKMAIFRDEMLTQMDLSITAGKGDRKFKQLLTNMFIESSENHEEYVKENFEKFVAEIGEQIEKLLIYRNVVKNVDNYESLMSAIIDLLDFYERIDRRELYIRYLYKLYDLHIRYENYNEAAYTLSRHSILLEWSDKQLEQLLRQNNDERFNNNNNIYNSHRELKEKLYFDIIENFNKGQLWEAGIVYCKELIQQYENEIFDYVKLSSLFEKMASFYKLIISSVRIEPEYFHVTYYGKAFSTFFQNKSFIYRGKSYERLFEFTKRLQNQFPQARLLDKLDIQESELANQNDQYLSIYRVDPKVSDEVKNKFLQTLVDERIIKYYQYNEINRFTFSRKLIKDAYNHDVSRPVSNEFACMWIERSEYRTAFSLPGILYRSEIIEKFTYQLNPLKNAIDTMEKMNEKTRMIIYRYLLDDDNKHPLHNLLMHIKGIVSSDVQGGVSKYEEAFFDNDNNNKHDDEYDKEDLDHLRRLIVDQIPLLDLAIKIADQKQRQHVINQSMDGLYQYIVESFEKMRNDVRCKYEDIYHGDLPADMQKIIENHYKMQRLTISMPTDTAQIISHRNSIDGTMTLTKRSLFGRSNTNAANTLTNTLRFRRKDSRRLNPDSSNSICYSSNANISQTQWYTDHHKKSTGNLSFISDTNNNNNEQQQSPSSNNQNENFNKSSRISSRPSSGNYSSSRTSIQSQLSVYYPMSTSSISLEEDQDELPPELPDKKNVYQSPPELPSHSSLKN</sequence>
<dbReference type="PANTHER" id="PTHR45653:SF10">
    <property type="entry name" value="MYOBLAST CITY, ISOFORM B"/>
    <property type="match status" value="1"/>
</dbReference>
<gene>
    <name evidence="12" type="primary">DOCK2</name>
    <name evidence="12" type="ORF">DERF_003853</name>
</gene>
<protein>
    <submittedName>
        <fullName evidence="12">Dedicator of cytokinesis protein 2</fullName>
    </submittedName>
</protein>
<dbReference type="InterPro" id="IPR036028">
    <property type="entry name" value="SH3-like_dom_sf"/>
</dbReference>
<dbReference type="PROSITE" id="PS51651">
    <property type="entry name" value="DOCKER"/>
    <property type="match status" value="1"/>
</dbReference>
<dbReference type="GO" id="GO:0005886">
    <property type="term" value="C:plasma membrane"/>
    <property type="evidence" value="ECO:0007669"/>
    <property type="project" value="TreeGrafter"/>
</dbReference>
<evidence type="ECO:0000259" key="9">
    <source>
        <dbReference type="PROSITE" id="PS50002"/>
    </source>
</evidence>
<feature type="compositionally biased region" description="Low complexity" evidence="8">
    <location>
        <begin position="1816"/>
        <end position="1857"/>
    </location>
</feature>
<dbReference type="InterPro" id="IPR046773">
    <property type="entry name" value="DOCKER_Lobe_C"/>
</dbReference>